<name>A0A1M6HEJ7_9FIRM</name>
<evidence type="ECO:0000313" key="7">
    <source>
        <dbReference type="Proteomes" id="UP000184052"/>
    </source>
</evidence>
<dbReference type="AlphaFoldDB" id="A0A1M6HEJ7"/>
<evidence type="ECO:0000256" key="1">
    <source>
        <dbReference type="ARBA" id="ARBA00004141"/>
    </source>
</evidence>
<dbReference type="STRING" id="1121476.SAMN02745751_01993"/>
<protein>
    <recommendedName>
        <fullName evidence="8">DUF697 domain-containing protein</fullName>
    </recommendedName>
</protein>
<evidence type="ECO:0000256" key="2">
    <source>
        <dbReference type="ARBA" id="ARBA00022692"/>
    </source>
</evidence>
<proteinExistence type="predicted"/>
<accession>A0A1M6HEJ7</accession>
<feature type="transmembrane region" description="Helical" evidence="5">
    <location>
        <begin position="45"/>
        <end position="65"/>
    </location>
</feature>
<evidence type="ECO:0008006" key="8">
    <source>
        <dbReference type="Google" id="ProtNLM"/>
    </source>
</evidence>
<keyword evidence="3 5" id="KW-1133">Transmembrane helix</keyword>
<dbReference type="OrthoDB" id="384184at2"/>
<reference evidence="6 7" key="1">
    <citation type="submission" date="2016-11" db="EMBL/GenBank/DDBJ databases">
        <authorList>
            <person name="Jaros S."/>
            <person name="Januszkiewicz K."/>
            <person name="Wedrychowicz H."/>
        </authorList>
    </citation>
    <scope>NUCLEOTIDE SEQUENCE [LARGE SCALE GENOMIC DNA]</scope>
    <source>
        <strain evidence="6 7">DSM 17477</strain>
    </source>
</reference>
<evidence type="ECO:0000256" key="4">
    <source>
        <dbReference type="ARBA" id="ARBA00023136"/>
    </source>
</evidence>
<evidence type="ECO:0000256" key="5">
    <source>
        <dbReference type="SAM" id="Phobius"/>
    </source>
</evidence>
<dbReference type="RefSeq" id="WP_073049438.1">
    <property type="nucleotide sequence ID" value="NZ_FQZL01000013.1"/>
</dbReference>
<gene>
    <name evidence="6" type="ORF">SAMN02745751_01993</name>
</gene>
<sequence length="349" mass="38273">MEKTIKRTAAWVGTGFIVLLAVIIINQLHSVFVVTSAVNINLGRIVTGILAIFFFGIFAMPLIGFMKLRKPLEIPDREDEAAYGKYLAAIKKRLVKNPLLKAVSHEFDGEREISEQILSAYSVLDREAEKIIKETASTVFLTTAVSQNGVLDGLFVMTSLSRMVWKVSHIYNQRPNIKDIFQLYINVAVTVLMAREIEDLAILDEQLQPVVNSLIGGTIGTLVPGAAAVSNLIVSSVIEGSANALLALRVGVIAKKYMTRLEEGDKRLIRRSATIEACKLLGTVVQVNSVNIVKSFVKASKRATIDRTIDGIKTGADKTIDGIKTGAGRTGSFVKDIFKKESKKEHEEE</sequence>
<dbReference type="InterPro" id="IPR021147">
    <property type="entry name" value="DUF697"/>
</dbReference>
<organism evidence="6 7">
    <name type="scientific">Dethiosulfatibacter aminovorans DSM 17477</name>
    <dbReference type="NCBI Taxonomy" id="1121476"/>
    <lineage>
        <taxon>Bacteria</taxon>
        <taxon>Bacillati</taxon>
        <taxon>Bacillota</taxon>
        <taxon>Tissierellia</taxon>
        <taxon>Dethiosulfatibacter</taxon>
    </lineage>
</organism>
<dbReference type="GO" id="GO:0016020">
    <property type="term" value="C:membrane"/>
    <property type="evidence" value="ECO:0007669"/>
    <property type="project" value="UniProtKB-SubCell"/>
</dbReference>
<evidence type="ECO:0000256" key="3">
    <source>
        <dbReference type="ARBA" id="ARBA00022989"/>
    </source>
</evidence>
<feature type="transmembrane region" description="Helical" evidence="5">
    <location>
        <begin position="12"/>
        <end position="33"/>
    </location>
</feature>
<evidence type="ECO:0000313" key="6">
    <source>
        <dbReference type="EMBL" id="SHJ20637.1"/>
    </source>
</evidence>
<keyword evidence="2 5" id="KW-0812">Transmembrane</keyword>
<comment type="subcellular location">
    <subcellularLocation>
        <location evidence="1">Membrane</location>
        <topology evidence="1">Multi-pass membrane protein</topology>
    </subcellularLocation>
</comment>
<keyword evidence="7" id="KW-1185">Reference proteome</keyword>
<keyword evidence="4 5" id="KW-0472">Membrane</keyword>
<dbReference type="Pfam" id="PF05128">
    <property type="entry name" value="DUF697"/>
    <property type="match status" value="1"/>
</dbReference>
<dbReference type="Proteomes" id="UP000184052">
    <property type="component" value="Unassembled WGS sequence"/>
</dbReference>
<dbReference type="EMBL" id="FQZL01000013">
    <property type="protein sequence ID" value="SHJ20637.1"/>
    <property type="molecule type" value="Genomic_DNA"/>
</dbReference>